<keyword evidence="3" id="KW-1003">Cell membrane</keyword>
<evidence type="ECO:0000256" key="6">
    <source>
        <dbReference type="ARBA" id="ARBA00022741"/>
    </source>
</evidence>
<keyword evidence="6" id="KW-0547">Nucleotide-binding</keyword>
<evidence type="ECO:0000259" key="14">
    <source>
        <dbReference type="PROSITE" id="PS50893"/>
    </source>
</evidence>
<evidence type="ECO:0000256" key="11">
    <source>
        <dbReference type="ARBA" id="ARBA00023455"/>
    </source>
</evidence>
<evidence type="ECO:0000313" key="17">
    <source>
        <dbReference type="Proteomes" id="UP000324726"/>
    </source>
</evidence>
<reference evidence="16 17" key="1">
    <citation type="submission" date="2019-08" db="EMBL/GenBank/DDBJ databases">
        <title>Draft genome of C. urealyticum strain VH4248.</title>
        <authorList>
            <person name="Navas J."/>
        </authorList>
    </citation>
    <scope>NUCLEOTIDE SEQUENCE [LARGE SCALE GENOMIC DNA]</scope>
    <source>
        <strain evidence="16 17">VH4248</strain>
    </source>
</reference>
<feature type="domain" description="ABC transmembrane type-1" evidence="15">
    <location>
        <begin position="18"/>
        <end position="299"/>
    </location>
</feature>
<dbReference type="SUPFAM" id="SSF90123">
    <property type="entry name" value="ABC transporter transmembrane region"/>
    <property type="match status" value="1"/>
</dbReference>
<keyword evidence="2" id="KW-0813">Transport</keyword>
<evidence type="ECO:0000256" key="13">
    <source>
        <dbReference type="SAM" id="Phobius"/>
    </source>
</evidence>
<feature type="region of interest" description="Disordered" evidence="12">
    <location>
        <begin position="569"/>
        <end position="594"/>
    </location>
</feature>
<dbReference type="PANTHER" id="PTHR24221:SF654">
    <property type="entry name" value="ATP-BINDING CASSETTE SUB-FAMILY B MEMBER 6"/>
    <property type="match status" value="1"/>
</dbReference>
<evidence type="ECO:0000259" key="15">
    <source>
        <dbReference type="PROSITE" id="PS50929"/>
    </source>
</evidence>
<feature type="compositionally biased region" description="Low complexity" evidence="12">
    <location>
        <begin position="571"/>
        <end position="594"/>
    </location>
</feature>
<evidence type="ECO:0000256" key="4">
    <source>
        <dbReference type="ARBA" id="ARBA00022519"/>
    </source>
</evidence>
<evidence type="ECO:0000256" key="8">
    <source>
        <dbReference type="ARBA" id="ARBA00022967"/>
    </source>
</evidence>
<dbReference type="InterPro" id="IPR027417">
    <property type="entry name" value="P-loop_NTPase"/>
</dbReference>
<organism evidence="16 17">
    <name type="scientific">Corynebacterium urealyticum</name>
    <dbReference type="NCBI Taxonomy" id="43771"/>
    <lineage>
        <taxon>Bacteria</taxon>
        <taxon>Bacillati</taxon>
        <taxon>Actinomycetota</taxon>
        <taxon>Actinomycetes</taxon>
        <taxon>Mycobacteriales</taxon>
        <taxon>Corynebacteriaceae</taxon>
        <taxon>Corynebacterium</taxon>
    </lineage>
</organism>
<feature type="transmembrane region" description="Helical" evidence="13">
    <location>
        <begin position="56"/>
        <end position="77"/>
    </location>
</feature>
<feature type="transmembrane region" description="Helical" evidence="13">
    <location>
        <begin position="273"/>
        <end position="293"/>
    </location>
</feature>
<keyword evidence="7 16" id="KW-0067">ATP-binding</keyword>
<dbReference type="PROSITE" id="PS50893">
    <property type="entry name" value="ABC_TRANSPORTER_2"/>
    <property type="match status" value="1"/>
</dbReference>
<keyword evidence="8" id="KW-1278">Translocase</keyword>
<dbReference type="GO" id="GO:0005524">
    <property type="term" value="F:ATP binding"/>
    <property type="evidence" value="ECO:0007669"/>
    <property type="project" value="UniProtKB-KW"/>
</dbReference>
<dbReference type="Pfam" id="PF00005">
    <property type="entry name" value="ABC_tran"/>
    <property type="match status" value="1"/>
</dbReference>
<gene>
    <name evidence="16" type="ORF">FYJ87_06830</name>
</gene>
<dbReference type="PROSITE" id="PS00211">
    <property type="entry name" value="ABC_TRANSPORTER_1"/>
    <property type="match status" value="1"/>
</dbReference>
<dbReference type="InterPro" id="IPR011527">
    <property type="entry name" value="ABC1_TM_dom"/>
</dbReference>
<keyword evidence="9 13" id="KW-1133">Transmembrane helix</keyword>
<name>A0A5D4FZG2_9CORY</name>
<comment type="similarity">
    <text evidence="11">Belongs to the ABC transporter superfamily. Siderophore-Fe(3+) uptake transporter (SIUT) (TC 3.A.1.21) family.</text>
</comment>
<dbReference type="InterPro" id="IPR036640">
    <property type="entry name" value="ABC1_TM_sf"/>
</dbReference>
<evidence type="ECO:0000256" key="1">
    <source>
        <dbReference type="ARBA" id="ARBA00004429"/>
    </source>
</evidence>
<dbReference type="Gene3D" id="3.40.50.300">
    <property type="entry name" value="P-loop containing nucleotide triphosphate hydrolases"/>
    <property type="match status" value="1"/>
</dbReference>
<evidence type="ECO:0000313" key="16">
    <source>
        <dbReference type="EMBL" id="TYR20645.1"/>
    </source>
</evidence>
<evidence type="ECO:0000256" key="10">
    <source>
        <dbReference type="ARBA" id="ARBA00023136"/>
    </source>
</evidence>
<feature type="transmembrane region" description="Helical" evidence="13">
    <location>
        <begin position="130"/>
        <end position="150"/>
    </location>
</feature>
<evidence type="ECO:0000256" key="12">
    <source>
        <dbReference type="SAM" id="MobiDB-lite"/>
    </source>
</evidence>
<dbReference type="InterPro" id="IPR017871">
    <property type="entry name" value="ABC_transporter-like_CS"/>
</dbReference>
<dbReference type="Gene3D" id="1.20.1560.10">
    <property type="entry name" value="ABC transporter type 1, transmembrane domain"/>
    <property type="match status" value="1"/>
</dbReference>
<dbReference type="InterPro" id="IPR039421">
    <property type="entry name" value="Type_1_exporter"/>
</dbReference>
<evidence type="ECO:0000256" key="7">
    <source>
        <dbReference type="ARBA" id="ARBA00022840"/>
    </source>
</evidence>
<dbReference type="PROSITE" id="PS50929">
    <property type="entry name" value="ABC_TM1F"/>
    <property type="match status" value="1"/>
</dbReference>
<feature type="transmembrane region" description="Helical" evidence="13">
    <location>
        <begin position="156"/>
        <end position="174"/>
    </location>
</feature>
<dbReference type="Proteomes" id="UP000324726">
    <property type="component" value="Unassembled WGS sequence"/>
</dbReference>
<dbReference type="InterPro" id="IPR003593">
    <property type="entry name" value="AAA+_ATPase"/>
</dbReference>
<dbReference type="SMART" id="SM00382">
    <property type="entry name" value="AAA"/>
    <property type="match status" value="1"/>
</dbReference>
<dbReference type="GO" id="GO:0034040">
    <property type="term" value="F:ATPase-coupled lipid transmembrane transporter activity"/>
    <property type="evidence" value="ECO:0007669"/>
    <property type="project" value="TreeGrafter"/>
</dbReference>
<evidence type="ECO:0000256" key="3">
    <source>
        <dbReference type="ARBA" id="ARBA00022475"/>
    </source>
</evidence>
<dbReference type="FunFam" id="3.40.50.300:FF:000221">
    <property type="entry name" value="Multidrug ABC transporter ATP-binding protein"/>
    <property type="match status" value="1"/>
</dbReference>
<protein>
    <submittedName>
        <fullName evidence="16">ABC transporter ATP-binding protein</fullName>
    </submittedName>
</protein>
<keyword evidence="4" id="KW-0997">Cell inner membrane</keyword>
<dbReference type="SUPFAM" id="SSF52540">
    <property type="entry name" value="P-loop containing nucleoside triphosphate hydrolases"/>
    <property type="match status" value="1"/>
</dbReference>
<evidence type="ECO:0000256" key="2">
    <source>
        <dbReference type="ARBA" id="ARBA00022448"/>
    </source>
</evidence>
<sequence length="594" mass="61361">MIRDLWSMTDRRSRMTLVWLIALATLAALAQGAAFVALLPLLSALAEGDDATAWRFTGVIAGLAAAHAVLSLAAGTVGRANSAAVLSSLLRSLGERVLTLPLGYVTKSTAGRFSEMASSGIAFAASVPHVILRPVIAAVVTPTVIAFGILAVDWRVGLVLVASAPVLFFAYRAIGRVGGESDEAHAEAVAAVSSRLIEFTRGQQAIRAAGDGSAADAMVDEAIQAQHDAFAKATSTQGAAIGRLGSVVHAVFTAAVIVAVAVAATGGMAPAHLAPMLIVLVQFTGPITTAGALSGGFGAGRNTLAALRDLRAIPALPEPAAPELPDGHDVEFRGVSFGYGDKKVLDGVSFRAPQGALVAVVGPSGAGKTTVMRLLSRFHDPDSGEILIGGVPLPRIGTDGVNALVTPVFQETFLFDASVRDNVVFADPGFGSRPGDGDRLREAARRSGVDRIVELLPSGWDTPVGEEGTLLSGGERQRLAIARALLKDSPVVLLDEPTSSLDAATERAIVGTIEALRGDHTVIVVAHRLHTIRDADLIVVLSEDGTVAERGTHDELLAKGGRYAESWACRTGSSPGSRSSSSWTTTTTASEKRG</sequence>
<keyword evidence="5 13" id="KW-0812">Transmembrane</keyword>
<dbReference type="Pfam" id="PF00664">
    <property type="entry name" value="ABC_membrane"/>
    <property type="match status" value="1"/>
</dbReference>
<feature type="domain" description="ABC transporter" evidence="14">
    <location>
        <begin position="330"/>
        <end position="569"/>
    </location>
</feature>
<accession>A0A5D4FZG2</accession>
<dbReference type="EMBL" id="VSZI01000001">
    <property type="protein sequence ID" value="TYR20645.1"/>
    <property type="molecule type" value="Genomic_DNA"/>
</dbReference>
<dbReference type="AlphaFoldDB" id="A0A5D4FZG2"/>
<feature type="transmembrane region" description="Helical" evidence="13">
    <location>
        <begin position="247"/>
        <end position="267"/>
    </location>
</feature>
<comment type="subcellular location">
    <subcellularLocation>
        <location evidence="1">Cell inner membrane</location>
        <topology evidence="1">Multi-pass membrane protein</topology>
    </subcellularLocation>
</comment>
<dbReference type="GO" id="GO:0140359">
    <property type="term" value="F:ABC-type transporter activity"/>
    <property type="evidence" value="ECO:0007669"/>
    <property type="project" value="InterPro"/>
</dbReference>
<proteinExistence type="inferred from homology"/>
<evidence type="ECO:0000256" key="5">
    <source>
        <dbReference type="ARBA" id="ARBA00022692"/>
    </source>
</evidence>
<dbReference type="GO" id="GO:0005886">
    <property type="term" value="C:plasma membrane"/>
    <property type="evidence" value="ECO:0007669"/>
    <property type="project" value="UniProtKB-SubCell"/>
</dbReference>
<evidence type="ECO:0000256" key="9">
    <source>
        <dbReference type="ARBA" id="ARBA00022989"/>
    </source>
</evidence>
<comment type="caution">
    <text evidence="16">The sequence shown here is derived from an EMBL/GenBank/DDBJ whole genome shotgun (WGS) entry which is preliminary data.</text>
</comment>
<keyword evidence="10 13" id="KW-0472">Membrane</keyword>
<dbReference type="InterPro" id="IPR003439">
    <property type="entry name" value="ABC_transporter-like_ATP-bd"/>
</dbReference>
<dbReference type="PANTHER" id="PTHR24221">
    <property type="entry name" value="ATP-BINDING CASSETTE SUB-FAMILY B"/>
    <property type="match status" value="1"/>
</dbReference>
<dbReference type="GO" id="GO:0016887">
    <property type="term" value="F:ATP hydrolysis activity"/>
    <property type="evidence" value="ECO:0007669"/>
    <property type="project" value="InterPro"/>
</dbReference>